<evidence type="ECO:0000313" key="2">
    <source>
        <dbReference type="Proteomes" id="UP000247647"/>
    </source>
</evidence>
<organism evidence="1 2">
    <name type="scientific">Aspergillus neoniger (strain CBS 115656)</name>
    <dbReference type="NCBI Taxonomy" id="1448310"/>
    <lineage>
        <taxon>Eukaryota</taxon>
        <taxon>Fungi</taxon>
        <taxon>Dikarya</taxon>
        <taxon>Ascomycota</taxon>
        <taxon>Pezizomycotina</taxon>
        <taxon>Eurotiomycetes</taxon>
        <taxon>Eurotiomycetidae</taxon>
        <taxon>Eurotiales</taxon>
        <taxon>Aspergillaceae</taxon>
        <taxon>Aspergillus</taxon>
        <taxon>Aspergillus subgen. Circumdati</taxon>
    </lineage>
</organism>
<sequence length="155" mass="17408">MLSVVHTTRVAWQEGPGCAPTESNMSLEGARVHCRRVSLIACSLAILALSFRQSVWSYTQVYQQARIRLPPGHPISRYCMGNCLVHENLSLNPPYSPWSNITFYGTTSGLTWPPFPLQYQIVAPYRSVAWAWGMLSSWEPDTGPQRGPVLERDIS</sequence>
<accession>A0A318YA50</accession>
<dbReference type="EMBL" id="KZ821481">
    <property type="protein sequence ID" value="PYH30457.1"/>
    <property type="molecule type" value="Genomic_DNA"/>
</dbReference>
<dbReference type="AlphaFoldDB" id="A0A318YA50"/>
<reference evidence="1" key="1">
    <citation type="submission" date="2016-12" db="EMBL/GenBank/DDBJ databases">
        <title>The genomes of Aspergillus section Nigri reveals drivers in fungal speciation.</title>
        <authorList>
            <consortium name="DOE Joint Genome Institute"/>
            <person name="Vesth T.C."/>
            <person name="Nybo J."/>
            <person name="Theobald S."/>
            <person name="Brandl J."/>
            <person name="Frisvad J.C."/>
            <person name="Nielsen K.F."/>
            <person name="Lyhne E.K."/>
            <person name="Kogle M.E."/>
            <person name="Kuo A."/>
            <person name="Riley R."/>
            <person name="Clum A."/>
            <person name="Nolan M."/>
            <person name="Lipzen A."/>
            <person name="Salamov A."/>
            <person name="Henrissat B."/>
            <person name="Wiebenga A."/>
            <person name="De Vries R.P."/>
            <person name="Grigoriev I.V."/>
            <person name="Mortensen U.H."/>
            <person name="Andersen M.R."/>
            <person name="Baker S.E."/>
        </authorList>
    </citation>
    <scope>NUCLEOTIDE SEQUENCE [LARGE SCALE GENOMIC DNA]</scope>
    <source>
        <strain evidence="1">CBS 115656</strain>
    </source>
</reference>
<proteinExistence type="predicted"/>
<dbReference type="GeneID" id="37120661"/>
<protein>
    <submittedName>
        <fullName evidence="1">Uncharacterized protein</fullName>
    </submittedName>
</protein>
<gene>
    <name evidence="1" type="ORF">BO87DRAFT_155898</name>
</gene>
<dbReference type="RefSeq" id="XP_025475935.1">
    <property type="nucleotide sequence ID" value="XM_025618205.1"/>
</dbReference>
<dbReference type="Proteomes" id="UP000247647">
    <property type="component" value="Unassembled WGS sequence"/>
</dbReference>
<name>A0A318YA50_ASPNB</name>
<keyword evidence="2" id="KW-1185">Reference proteome</keyword>
<evidence type="ECO:0000313" key="1">
    <source>
        <dbReference type="EMBL" id="PYH30457.1"/>
    </source>
</evidence>